<name>A0ABS6VXV1_9FLAO</name>
<dbReference type="NCBIfam" id="TIGR04131">
    <property type="entry name" value="Bac_Flav_CTERM"/>
    <property type="match status" value="1"/>
</dbReference>
<comment type="caution">
    <text evidence="2">The sequence shown here is derived from an EMBL/GenBank/DDBJ whole genome shotgun (WGS) entry which is preliminary data.</text>
</comment>
<feature type="signal peptide" evidence="1">
    <location>
        <begin position="1"/>
        <end position="18"/>
    </location>
</feature>
<accession>A0ABS6VXV1</accession>
<proteinExistence type="predicted"/>
<evidence type="ECO:0000313" key="3">
    <source>
        <dbReference type="Proteomes" id="UP000719267"/>
    </source>
</evidence>
<sequence>MKKILPRLILFFSFAVFSQTVTIPAEQKTATELVNVLFNNACIEISNARFSSAQSATIFNGNGSNFPLNEGVIIRSGNAQLSQGQYTGIGLSSQINNNSDANLVAINTQAGQSSELTDVAFLEFDFVPLSSDFNFNFLFASNEYGQWQCLSSDVFAFLLTNLETNETQNLALIPNTNIHISVNNIKDNTYNSSCDSDYPNLFDVYNVDDPNNSTVNMRGFTKVLTASSTINPGTPYRIRLVIADSNDANFDSAIFLEAGSFDSNIDLGENVSICDGDSEIISTELDPDQYNHIWMYNGEILDGETGSYIQATQSGTYEVSITKTGNNCMITEQVEVMALSFQEPEDIKLCNADEGNNFDLTVNSVESLDVNNENYVLHYFASQENLDNLNPIPDSEISSYESEGNQTIYIKLYNTITGNYCTSVGDFNLIIGESIDVNIPESIDICIVSDNNLQVSLNGENSAIVSPQDPLDYTFSYFISEEEAFANENPIMNYENYSLALDQSIQTFWVRVQALAPEFCFELVPLTFQLNEPPPVSELEDVIECDSFVLPEIEHGDYYSLPDGGGQQYTEGYEVTESQTIYIFNGPDENGCTNQSSFKVSLIVDYSIELVHCESFKIPFPPAGQFYDDAGGANGGGELLPSGTIIDESQIIYFYAEIDGEFCREKSFDIEILPLPPVDELQDIVTCSGYVLPALENGNYYTQENGAGIMLSGGDQITQSKTYYIYNEDNFCENQSQFNITILPEFQDLVVCGGYQLPQLSIGDFFTEASGLGEVMLPGTFIEESQTIYYYAETTTMPNCTNSTSFNLEVKPIPLVDSLVDVLLCENEDYTLPQIANGDYFTQAGRNGELLAEGSIITSSQTIFINNEEDGCENETSFAVEIRDLPEVPSFTDIHACHSYELPQLQNGEYYTESLAQGEQLFSGDLIEQTQIIFIYNEYEDLQGCYNEDFFTIYIDGLTIEEVEDIYVCDSYVLPSLNEGNYYTQSGGQGNRLNPGYAVTSDREIFIYGKTGDRFICETEVSFKVYVVKPDLSGLEDIERCGDYTLPSLSDNEIEINYYWEAGAQNKLNQDDLYFDQPGVKNVFVYAYSVDYPECFEEKEIQITIYERPQLYVEGGTLCRNVESGDVESPVLLTTSLETSDFQVNWYLNGNLVATGPEYEAFEAGTYEALVEKLTPEVGADCNYLPAVVEVKESAIPKIKLTVTEPFKDEANINIEILNGLGTYLYSLDGVNFQKEPTFYNVDSGVHTVEVKGEYGNCGSTVQKVDVIKFIKFFTPNQDGFNDTWNIKDLKFDPNASISIFDRFGKLLTTISPSGLGWNGSYNGKNMPSNDYWFLVDYDNRGEKRQFKSHFTLKR</sequence>
<evidence type="ECO:0000313" key="2">
    <source>
        <dbReference type="EMBL" id="MBW2960412.1"/>
    </source>
</evidence>
<dbReference type="Proteomes" id="UP000719267">
    <property type="component" value="Unassembled WGS sequence"/>
</dbReference>
<reference evidence="2 3" key="1">
    <citation type="submission" date="2021-07" db="EMBL/GenBank/DDBJ databases">
        <title>Mesonia aestuariivivens sp. nov., isolated from a tidal flat.</title>
        <authorList>
            <person name="Kim Y.-O."/>
            <person name="Yoon J.-H."/>
        </authorList>
    </citation>
    <scope>NUCLEOTIDE SEQUENCE [LARGE SCALE GENOMIC DNA]</scope>
    <source>
        <strain evidence="2 3">JHPTF-M18</strain>
    </source>
</reference>
<protein>
    <submittedName>
        <fullName evidence="2">T9SS type B sorting domain-containing protein</fullName>
    </submittedName>
</protein>
<dbReference type="InterPro" id="IPR026341">
    <property type="entry name" value="T9SS_type_B"/>
</dbReference>
<dbReference type="Pfam" id="PF13585">
    <property type="entry name" value="CHU_C"/>
    <property type="match status" value="1"/>
</dbReference>
<feature type="chain" id="PRO_5045089682" evidence="1">
    <location>
        <begin position="19"/>
        <end position="1355"/>
    </location>
</feature>
<keyword evidence="1" id="KW-0732">Signal</keyword>
<organism evidence="2 3">
    <name type="scientific">Mesonia aestuariivivens</name>
    <dbReference type="NCBI Taxonomy" id="2796128"/>
    <lineage>
        <taxon>Bacteria</taxon>
        <taxon>Pseudomonadati</taxon>
        <taxon>Bacteroidota</taxon>
        <taxon>Flavobacteriia</taxon>
        <taxon>Flavobacteriales</taxon>
        <taxon>Flavobacteriaceae</taxon>
        <taxon>Mesonia</taxon>
    </lineage>
</organism>
<evidence type="ECO:0000256" key="1">
    <source>
        <dbReference type="SAM" id="SignalP"/>
    </source>
</evidence>
<dbReference type="EMBL" id="JAHWDF010000001">
    <property type="protein sequence ID" value="MBW2960412.1"/>
    <property type="molecule type" value="Genomic_DNA"/>
</dbReference>
<dbReference type="NCBIfam" id="NF038133">
    <property type="entry name" value="choice_anch_L"/>
    <property type="match status" value="1"/>
</dbReference>
<keyword evidence="3" id="KW-1185">Reference proteome</keyword>
<gene>
    <name evidence="2" type="ORF">KW502_01185</name>
</gene>
<dbReference type="RefSeq" id="WP_219038694.1">
    <property type="nucleotide sequence ID" value="NZ_JAHWDF010000001.1"/>
</dbReference>
<dbReference type="InterPro" id="IPR049804">
    <property type="entry name" value="Choice_anch_L"/>
</dbReference>